<keyword evidence="5 8" id="KW-1133">Transmembrane helix</keyword>
<feature type="transmembrane region" description="Helical" evidence="8">
    <location>
        <begin position="102"/>
        <end position="122"/>
    </location>
</feature>
<dbReference type="CDD" id="cd06261">
    <property type="entry name" value="TM_PBP2"/>
    <property type="match status" value="1"/>
</dbReference>
<name>A0A6H1UBS6_9GAMM</name>
<dbReference type="AlphaFoldDB" id="A0A6H1UBS6"/>
<evidence type="ECO:0000256" key="2">
    <source>
        <dbReference type="ARBA" id="ARBA00022448"/>
    </source>
</evidence>
<feature type="transmembrane region" description="Helical" evidence="8">
    <location>
        <begin position="309"/>
        <end position="330"/>
    </location>
</feature>
<dbReference type="PROSITE" id="PS50928">
    <property type="entry name" value="ABC_TM1"/>
    <property type="match status" value="1"/>
</dbReference>
<keyword evidence="6 8" id="KW-0472">Membrane</keyword>
<evidence type="ECO:0000256" key="4">
    <source>
        <dbReference type="ARBA" id="ARBA00022692"/>
    </source>
</evidence>
<keyword evidence="3" id="KW-1003">Cell membrane</keyword>
<dbReference type="GO" id="GO:0005886">
    <property type="term" value="C:plasma membrane"/>
    <property type="evidence" value="ECO:0007669"/>
    <property type="project" value="UniProtKB-SubCell"/>
</dbReference>
<proteinExistence type="inferred from homology"/>
<evidence type="ECO:0000256" key="3">
    <source>
        <dbReference type="ARBA" id="ARBA00022475"/>
    </source>
</evidence>
<dbReference type="Gene3D" id="1.10.3720.10">
    <property type="entry name" value="MetI-like"/>
    <property type="match status" value="1"/>
</dbReference>
<dbReference type="PANTHER" id="PTHR43163">
    <property type="entry name" value="DIPEPTIDE TRANSPORT SYSTEM PERMEASE PROTEIN DPPB-RELATED"/>
    <property type="match status" value="1"/>
</dbReference>
<dbReference type="KEGG" id="fes:HER31_02260"/>
<dbReference type="InterPro" id="IPR035906">
    <property type="entry name" value="MetI-like_sf"/>
</dbReference>
<organism evidence="10 11">
    <name type="scientific">Ferrimonas lipolytica</name>
    <dbReference type="NCBI Taxonomy" id="2724191"/>
    <lineage>
        <taxon>Bacteria</taxon>
        <taxon>Pseudomonadati</taxon>
        <taxon>Pseudomonadota</taxon>
        <taxon>Gammaproteobacteria</taxon>
        <taxon>Alteromonadales</taxon>
        <taxon>Ferrimonadaceae</taxon>
        <taxon>Ferrimonas</taxon>
    </lineage>
</organism>
<feature type="transmembrane region" description="Helical" evidence="8">
    <location>
        <begin position="200"/>
        <end position="220"/>
    </location>
</feature>
<dbReference type="RefSeq" id="WP_168659084.1">
    <property type="nucleotide sequence ID" value="NZ_CP051180.1"/>
</dbReference>
<gene>
    <name evidence="10" type="ORF">HER31_02260</name>
</gene>
<evidence type="ECO:0000313" key="10">
    <source>
        <dbReference type="EMBL" id="QIZ75823.1"/>
    </source>
</evidence>
<keyword evidence="2 8" id="KW-0813">Transport</keyword>
<dbReference type="Proteomes" id="UP000501602">
    <property type="component" value="Chromosome"/>
</dbReference>
<keyword evidence="11" id="KW-1185">Reference proteome</keyword>
<evidence type="ECO:0000256" key="6">
    <source>
        <dbReference type="ARBA" id="ARBA00023136"/>
    </source>
</evidence>
<dbReference type="GO" id="GO:0071916">
    <property type="term" value="F:dipeptide transmembrane transporter activity"/>
    <property type="evidence" value="ECO:0007669"/>
    <property type="project" value="TreeGrafter"/>
</dbReference>
<evidence type="ECO:0000259" key="9">
    <source>
        <dbReference type="PROSITE" id="PS50928"/>
    </source>
</evidence>
<reference evidence="10 11" key="1">
    <citation type="submission" date="2020-04" db="EMBL/GenBank/DDBJ databases">
        <title>Ferrimonas sp. S7 isolated from sea water.</title>
        <authorList>
            <person name="Bae S.S."/>
            <person name="Baek K."/>
        </authorList>
    </citation>
    <scope>NUCLEOTIDE SEQUENCE [LARGE SCALE GENOMIC DNA]</scope>
    <source>
        <strain evidence="10 11">S7</strain>
    </source>
</reference>
<comment type="similarity">
    <text evidence="7">Belongs to the binding-protein-dependent transport system permease family. OppBC subfamily.</text>
</comment>
<dbReference type="PANTHER" id="PTHR43163:SF6">
    <property type="entry name" value="DIPEPTIDE TRANSPORT SYSTEM PERMEASE PROTEIN DPPB-RELATED"/>
    <property type="match status" value="1"/>
</dbReference>
<feature type="domain" description="ABC transmembrane type-1" evidence="9">
    <location>
        <begin position="96"/>
        <end position="327"/>
    </location>
</feature>
<comment type="subcellular location">
    <subcellularLocation>
        <location evidence="1 8">Cell membrane</location>
        <topology evidence="1 8">Multi-pass membrane protein</topology>
    </subcellularLocation>
</comment>
<dbReference type="InterPro" id="IPR000515">
    <property type="entry name" value="MetI-like"/>
</dbReference>
<accession>A0A6H1UBS6</accession>
<feature type="transmembrane region" description="Helical" evidence="8">
    <location>
        <begin position="131"/>
        <end position="157"/>
    </location>
</feature>
<evidence type="ECO:0000256" key="7">
    <source>
        <dbReference type="ARBA" id="ARBA00024202"/>
    </source>
</evidence>
<feature type="transmembrane region" description="Helical" evidence="8">
    <location>
        <begin position="9"/>
        <end position="27"/>
    </location>
</feature>
<evidence type="ECO:0000313" key="11">
    <source>
        <dbReference type="Proteomes" id="UP000501602"/>
    </source>
</evidence>
<evidence type="ECO:0000256" key="5">
    <source>
        <dbReference type="ARBA" id="ARBA00022989"/>
    </source>
</evidence>
<protein>
    <submittedName>
        <fullName evidence="10">ABC transporter permease</fullName>
    </submittedName>
</protein>
<evidence type="ECO:0000256" key="8">
    <source>
        <dbReference type="RuleBase" id="RU363032"/>
    </source>
</evidence>
<sequence>MISYLLRRINLLILTSLVLSGLIYIATLNMPGDPVTNLSGITNPTEPQRAQIVEQYRLDQGMVRGYIAFVSTRLSGDLGQSQVSGATVAAELSKTLPATLELSLIALMLALVVGVPLGILAAGRTGLWPKLLWAMTLLSFSLPAFWLGILLLITFGLDLDLLPPSGRLNLLYDVPYQTGFMLIDIPMSAAPWRWQALNDAMVHLVMPVMVMAALPTTLMIRTVRVSMLAEVEKPYIRALKARGVAKLSLVINHAIPNSVAPMFRTMTLQLGPIASTLVVVETIFNWPGIGSYLMSALYQGDYTALHSGIIVMSVFIIVVSIVLEVAHALLNPVSRKEIHG</sequence>
<dbReference type="SUPFAM" id="SSF161098">
    <property type="entry name" value="MetI-like"/>
    <property type="match status" value="1"/>
</dbReference>
<evidence type="ECO:0000256" key="1">
    <source>
        <dbReference type="ARBA" id="ARBA00004651"/>
    </source>
</evidence>
<feature type="transmembrane region" description="Helical" evidence="8">
    <location>
        <begin position="270"/>
        <end position="289"/>
    </location>
</feature>
<dbReference type="EMBL" id="CP051180">
    <property type="protein sequence ID" value="QIZ75823.1"/>
    <property type="molecule type" value="Genomic_DNA"/>
</dbReference>
<keyword evidence="4 8" id="KW-0812">Transmembrane</keyword>
<dbReference type="Pfam" id="PF00528">
    <property type="entry name" value="BPD_transp_1"/>
    <property type="match status" value="1"/>
</dbReference>